<feature type="compositionally biased region" description="Acidic residues" evidence="1">
    <location>
        <begin position="177"/>
        <end position="188"/>
    </location>
</feature>
<name>A0A2K3N487_TRIPR</name>
<evidence type="ECO:0000259" key="2">
    <source>
        <dbReference type="Pfam" id="PF12776"/>
    </source>
</evidence>
<proteinExistence type="predicted"/>
<dbReference type="PANTHER" id="PTHR47584:SF9">
    <property type="entry name" value="L10-INTERACTING MYB DOMAIN-CONTAINING PROTEIN-LIKE"/>
    <property type="match status" value="1"/>
</dbReference>
<feature type="domain" description="Myb/SANT-like" evidence="2">
    <location>
        <begin position="22"/>
        <end position="116"/>
    </location>
</feature>
<gene>
    <name evidence="3" type="ORF">L195_g021070</name>
</gene>
<dbReference type="STRING" id="57577.A0A2K3N487"/>
<dbReference type="InterPro" id="IPR045026">
    <property type="entry name" value="LIMYB"/>
</dbReference>
<feature type="compositionally biased region" description="Polar residues" evidence="1">
    <location>
        <begin position="189"/>
        <end position="200"/>
    </location>
</feature>
<dbReference type="InterPro" id="IPR024752">
    <property type="entry name" value="Myb/SANT-like_dom"/>
</dbReference>
<accession>A0A2K3N487</accession>
<comment type="caution">
    <text evidence="3">The sequence shown here is derived from an EMBL/GenBank/DDBJ whole genome shotgun (WGS) entry which is preliminary data.</text>
</comment>
<protein>
    <recommendedName>
        <fullName evidence="2">Myb/SANT-like domain-containing protein</fullName>
    </recommendedName>
</protein>
<dbReference type="Proteomes" id="UP000236291">
    <property type="component" value="Unassembled WGS sequence"/>
</dbReference>
<reference evidence="3 4" key="1">
    <citation type="journal article" date="2014" name="Am. J. Bot.">
        <title>Genome assembly and annotation for red clover (Trifolium pratense; Fabaceae).</title>
        <authorList>
            <person name="Istvanek J."/>
            <person name="Jaros M."/>
            <person name="Krenek A."/>
            <person name="Repkova J."/>
        </authorList>
    </citation>
    <scope>NUCLEOTIDE SEQUENCE [LARGE SCALE GENOMIC DNA]</scope>
    <source>
        <strain evidence="4">cv. Tatra</strain>
        <tissue evidence="3">Young leaves</tissue>
    </source>
</reference>
<dbReference type="AlphaFoldDB" id="A0A2K3N487"/>
<evidence type="ECO:0000256" key="1">
    <source>
        <dbReference type="SAM" id="MobiDB-lite"/>
    </source>
</evidence>
<dbReference type="Pfam" id="PF12776">
    <property type="entry name" value="Myb_DNA-bind_3"/>
    <property type="match status" value="1"/>
</dbReference>
<evidence type="ECO:0000313" key="3">
    <source>
        <dbReference type="EMBL" id="PNX97836.1"/>
    </source>
</evidence>
<evidence type="ECO:0000313" key="4">
    <source>
        <dbReference type="Proteomes" id="UP000236291"/>
    </source>
</evidence>
<dbReference type="EMBL" id="ASHM01016000">
    <property type="protein sequence ID" value="PNX97836.1"/>
    <property type="molecule type" value="Genomic_DNA"/>
</dbReference>
<dbReference type="PANTHER" id="PTHR47584">
    <property type="match status" value="1"/>
</dbReference>
<feature type="region of interest" description="Disordered" evidence="1">
    <location>
        <begin position="163"/>
        <end position="205"/>
    </location>
</feature>
<organism evidence="3 4">
    <name type="scientific">Trifolium pratense</name>
    <name type="common">Red clover</name>
    <dbReference type="NCBI Taxonomy" id="57577"/>
    <lineage>
        <taxon>Eukaryota</taxon>
        <taxon>Viridiplantae</taxon>
        <taxon>Streptophyta</taxon>
        <taxon>Embryophyta</taxon>
        <taxon>Tracheophyta</taxon>
        <taxon>Spermatophyta</taxon>
        <taxon>Magnoliopsida</taxon>
        <taxon>eudicotyledons</taxon>
        <taxon>Gunneridae</taxon>
        <taxon>Pentapetalae</taxon>
        <taxon>rosids</taxon>
        <taxon>fabids</taxon>
        <taxon>Fabales</taxon>
        <taxon>Fabaceae</taxon>
        <taxon>Papilionoideae</taxon>
        <taxon>50 kb inversion clade</taxon>
        <taxon>NPAAA clade</taxon>
        <taxon>Hologalegina</taxon>
        <taxon>IRL clade</taxon>
        <taxon>Trifolieae</taxon>
        <taxon>Trifolium</taxon>
    </lineage>
</organism>
<reference evidence="3 4" key="2">
    <citation type="journal article" date="2017" name="Front. Plant Sci.">
        <title>Gene Classification and Mining of Molecular Markers Useful in Red Clover (Trifolium pratense) Breeding.</title>
        <authorList>
            <person name="Istvanek J."/>
            <person name="Dluhosova J."/>
            <person name="Dluhos P."/>
            <person name="Patkova L."/>
            <person name="Nedelnik J."/>
            <person name="Repkova J."/>
        </authorList>
    </citation>
    <scope>NUCLEOTIDE SEQUENCE [LARGE SCALE GENOMIC DNA]</scope>
    <source>
        <strain evidence="4">cv. Tatra</strain>
        <tissue evidence="3">Young leaves</tissue>
    </source>
</reference>
<sequence>MAGHITRSRRLATLQLEQSRAKWTASLTKTLADLMVDQVHKGNKQNNSFNKKAWKYICDGFYNKTGLKWDKEQLKNRHSVLRRQYATVKSILDQGDFIWDEVTGFIRADDEIWEEYIKNHPDAETVKSGGCPIFNELCTIFAEPATNGKHEYLAASDGEHTPTAPCPEFLSTHQEEESSETEDDEDGNDPQTVQPTATYSSRKRGRKGVDNAIADAILEMASASKMRAAAIEQLNSKYSVADCIKYLDLMQDVDQQLYFSALDLFNNPNAREVFLSLKEDKRLTWLHRSFRKILAISSLAGEDLKAEQSAKYTGKCHEFGSYHSPWKCLNILH</sequence>